<dbReference type="GO" id="GO:0006508">
    <property type="term" value="P:proteolysis"/>
    <property type="evidence" value="ECO:0007669"/>
    <property type="project" value="UniProtKB-KW"/>
</dbReference>
<sequence>MSNVSRGGQATSSGDGTLSCNVSCLVGSISRIRVRVHVLLPIVWLLQAAVGLLQSLQYGLLLLLLWGPVLWSTVLLHELCHCWMARRVGAEAHEILLWPLGGLAYIGAPPTPQADLKVAAAGPASHVPLVLLFLALWLAFTPVSLFVAELCWLALWMNVSLALFNMLLPCWPLDGGRIFVDMLLIRGYSVPVAAKAMVFTSVPLVVAISAYGIFALLHGHFNGTFTLFVGIWLGMQTYQLHLLVQQSSAHLHPLFARAALLVLSPAQQQPQMGTPVVWARTSDVQIVQGVPIQRGIDAPVAVQRA</sequence>
<protein>
    <recommendedName>
        <fullName evidence="13">Peptidase M50 domain-containing protein</fullName>
    </recommendedName>
</protein>
<proteinExistence type="inferred from homology"/>
<dbReference type="AlphaFoldDB" id="A0A7S0JFH9"/>
<evidence type="ECO:0000256" key="11">
    <source>
        <dbReference type="ARBA" id="ARBA00023136"/>
    </source>
</evidence>
<evidence type="ECO:0000256" key="4">
    <source>
        <dbReference type="ARBA" id="ARBA00022670"/>
    </source>
</evidence>
<evidence type="ECO:0000313" key="14">
    <source>
        <dbReference type="EMBL" id="CAD8549981.1"/>
    </source>
</evidence>
<dbReference type="PANTHER" id="PTHR39188:SF3">
    <property type="entry name" value="STAGE IV SPORULATION PROTEIN FB"/>
    <property type="match status" value="1"/>
</dbReference>
<evidence type="ECO:0000256" key="5">
    <source>
        <dbReference type="ARBA" id="ARBA00022692"/>
    </source>
</evidence>
<dbReference type="GO" id="GO:0016020">
    <property type="term" value="C:membrane"/>
    <property type="evidence" value="ECO:0007669"/>
    <property type="project" value="UniProtKB-SubCell"/>
</dbReference>
<comment type="cofactor">
    <cofactor evidence="1">
        <name>Zn(2+)</name>
        <dbReference type="ChEBI" id="CHEBI:29105"/>
    </cofactor>
</comment>
<evidence type="ECO:0000259" key="13">
    <source>
        <dbReference type="Pfam" id="PF02163"/>
    </source>
</evidence>
<feature type="domain" description="Peptidase M50" evidence="13">
    <location>
        <begin position="70"/>
        <end position="139"/>
    </location>
</feature>
<evidence type="ECO:0000256" key="9">
    <source>
        <dbReference type="ARBA" id="ARBA00022989"/>
    </source>
</evidence>
<accession>A0A7S0JFH9</accession>
<feature type="transmembrane region" description="Helical" evidence="12">
    <location>
        <begin position="36"/>
        <end position="53"/>
    </location>
</feature>
<keyword evidence="8" id="KW-0862">Zinc</keyword>
<evidence type="ECO:0000256" key="6">
    <source>
        <dbReference type="ARBA" id="ARBA00022723"/>
    </source>
</evidence>
<comment type="subcellular location">
    <subcellularLocation>
        <location evidence="2">Membrane</location>
        <topology evidence="2">Multi-pass membrane protein</topology>
    </subcellularLocation>
</comment>
<organism evidence="14">
    <name type="scientific">Calcidiscus leptoporus</name>
    <dbReference type="NCBI Taxonomy" id="127549"/>
    <lineage>
        <taxon>Eukaryota</taxon>
        <taxon>Haptista</taxon>
        <taxon>Haptophyta</taxon>
        <taxon>Prymnesiophyceae</taxon>
        <taxon>Coccolithales</taxon>
        <taxon>Calcidiscaceae</taxon>
        <taxon>Calcidiscus</taxon>
    </lineage>
</organism>
<evidence type="ECO:0000256" key="10">
    <source>
        <dbReference type="ARBA" id="ARBA00023049"/>
    </source>
</evidence>
<keyword evidence="5 12" id="KW-0812">Transmembrane</keyword>
<evidence type="ECO:0000256" key="3">
    <source>
        <dbReference type="ARBA" id="ARBA00007931"/>
    </source>
</evidence>
<feature type="transmembrane region" description="Helical" evidence="12">
    <location>
        <begin position="153"/>
        <end position="171"/>
    </location>
</feature>
<evidence type="ECO:0000256" key="7">
    <source>
        <dbReference type="ARBA" id="ARBA00022801"/>
    </source>
</evidence>
<keyword evidence="9 12" id="KW-1133">Transmembrane helix</keyword>
<feature type="transmembrane region" description="Helical" evidence="12">
    <location>
        <begin position="127"/>
        <end position="147"/>
    </location>
</feature>
<dbReference type="InterPro" id="IPR008915">
    <property type="entry name" value="Peptidase_M50"/>
</dbReference>
<evidence type="ECO:0000256" key="1">
    <source>
        <dbReference type="ARBA" id="ARBA00001947"/>
    </source>
</evidence>
<dbReference type="PANTHER" id="PTHR39188">
    <property type="entry name" value="MEMBRANE-ASSOCIATED ZINC METALLOPROTEASE M50B"/>
    <property type="match status" value="1"/>
</dbReference>
<name>A0A7S0JFH9_9EUKA</name>
<feature type="transmembrane region" description="Helical" evidence="12">
    <location>
        <begin position="192"/>
        <end position="217"/>
    </location>
</feature>
<comment type="similarity">
    <text evidence="3">Belongs to the peptidase M50B family.</text>
</comment>
<keyword evidence="10" id="KW-0482">Metalloprotease</keyword>
<dbReference type="Pfam" id="PF02163">
    <property type="entry name" value="Peptidase_M50"/>
    <property type="match status" value="2"/>
</dbReference>
<keyword evidence="6" id="KW-0479">Metal-binding</keyword>
<evidence type="ECO:0000256" key="12">
    <source>
        <dbReference type="SAM" id="Phobius"/>
    </source>
</evidence>
<feature type="domain" description="Peptidase M50" evidence="13">
    <location>
        <begin position="148"/>
        <end position="199"/>
    </location>
</feature>
<evidence type="ECO:0000256" key="8">
    <source>
        <dbReference type="ARBA" id="ARBA00022833"/>
    </source>
</evidence>
<dbReference type="GO" id="GO:0046872">
    <property type="term" value="F:metal ion binding"/>
    <property type="evidence" value="ECO:0007669"/>
    <property type="project" value="UniProtKB-KW"/>
</dbReference>
<reference evidence="14" key="1">
    <citation type="submission" date="2021-01" db="EMBL/GenBank/DDBJ databases">
        <authorList>
            <person name="Corre E."/>
            <person name="Pelletier E."/>
            <person name="Niang G."/>
            <person name="Scheremetjew M."/>
            <person name="Finn R."/>
            <person name="Kale V."/>
            <person name="Holt S."/>
            <person name="Cochrane G."/>
            <person name="Meng A."/>
            <person name="Brown T."/>
            <person name="Cohen L."/>
        </authorList>
    </citation>
    <scope>NUCLEOTIDE SEQUENCE</scope>
    <source>
        <strain evidence="14">RCC1130</strain>
    </source>
</reference>
<dbReference type="GO" id="GO:0008237">
    <property type="term" value="F:metallopeptidase activity"/>
    <property type="evidence" value="ECO:0007669"/>
    <property type="project" value="UniProtKB-KW"/>
</dbReference>
<keyword evidence="7" id="KW-0378">Hydrolase</keyword>
<gene>
    <name evidence="14" type="ORF">CLEP1334_LOCUS25271</name>
</gene>
<dbReference type="EMBL" id="HBER01050554">
    <property type="protein sequence ID" value="CAD8549981.1"/>
    <property type="molecule type" value="Transcribed_RNA"/>
</dbReference>
<keyword evidence="11 12" id="KW-0472">Membrane</keyword>
<keyword evidence="4" id="KW-0645">Protease</keyword>
<evidence type="ECO:0000256" key="2">
    <source>
        <dbReference type="ARBA" id="ARBA00004141"/>
    </source>
</evidence>